<evidence type="ECO:0000256" key="5">
    <source>
        <dbReference type="SAM" id="SignalP"/>
    </source>
</evidence>
<evidence type="ECO:0000256" key="3">
    <source>
        <dbReference type="ARBA" id="ARBA00022737"/>
    </source>
</evidence>
<dbReference type="InterPro" id="IPR032675">
    <property type="entry name" value="LRR_dom_sf"/>
</dbReference>
<reference evidence="7" key="1">
    <citation type="journal article" date="2023" name="Nat. Commun.">
        <title>Diploid and tetraploid genomes of Acorus and the evolution of monocots.</title>
        <authorList>
            <person name="Ma L."/>
            <person name="Liu K.W."/>
            <person name="Li Z."/>
            <person name="Hsiao Y.Y."/>
            <person name="Qi Y."/>
            <person name="Fu T."/>
            <person name="Tang G.D."/>
            <person name="Zhang D."/>
            <person name="Sun W.H."/>
            <person name="Liu D.K."/>
            <person name="Li Y."/>
            <person name="Chen G.Z."/>
            <person name="Liu X.D."/>
            <person name="Liao X.Y."/>
            <person name="Jiang Y.T."/>
            <person name="Yu X."/>
            <person name="Hao Y."/>
            <person name="Huang J."/>
            <person name="Zhao X.W."/>
            <person name="Ke S."/>
            <person name="Chen Y.Y."/>
            <person name="Wu W.L."/>
            <person name="Hsu J.L."/>
            <person name="Lin Y.F."/>
            <person name="Huang M.D."/>
            <person name="Li C.Y."/>
            <person name="Huang L."/>
            <person name="Wang Z.W."/>
            <person name="Zhao X."/>
            <person name="Zhong W.Y."/>
            <person name="Peng D.H."/>
            <person name="Ahmad S."/>
            <person name="Lan S."/>
            <person name="Zhang J.S."/>
            <person name="Tsai W.C."/>
            <person name="Van de Peer Y."/>
            <person name="Liu Z.J."/>
        </authorList>
    </citation>
    <scope>NUCLEOTIDE SEQUENCE</scope>
    <source>
        <strain evidence="7">CP</strain>
    </source>
</reference>
<proteinExistence type="predicted"/>
<feature type="signal peptide" evidence="5">
    <location>
        <begin position="1"/>
        <end position="20"/>
    </location>
</feature>
<keyword evidence="7" id="KW-0675">Receptor</keyword>
<dbReference type="EMBL" id="JAUJYO010000010">
    <property type="protein sequence ID" value="KAK1306877.1"/>
    <property type="molecule type" value="Genomic_DNA"/>
</dbReference>
<keyword evidence="7" id="KW-0808">Transferase</keyword>
<dbReference type="Proteomes" id="UP001180020">
    <property type="component" value="Unassembled WGS sequence"/>
</dbReference>
<protein>
    <submittedName>
        <fullName evidence="7">Inactive receptor kinase</fullName>
    </submittedName>
</protein>
<evidence type="ECO:0000313" key="7">
    <source>
        <dbReference type="EMBL" id="KAK1306877.1"/>
    </source>
</evidence>
<evidence type="ECO:0000313" key="8">
    <source>
        <dbReference type="Proteomes" id="UP001180020"/>
    </source>
</evidence>
<reference evidence="7" key="2">
    <citation type="submission" date="2023-06" db="EMBL/GenBank/DDBJ databases">
        <authorList>
            <person name="Ma L."/>
            <person name="Liu K.-W."/>
            <person name="Li Z."/>
            <person name="Hsiao Y.-Y."/>
            <person name="Qi Y."/>
            <person name="Fu T."/>
            <person name="Tang G."/>
            <person name="Zhang D."/>
            <person name="Sun W.-H."/>
            <person name="Liu D.-K."/>
            <person name="Li Y."/>
            <person name="Chen G.-Z."/>
            <person name="Liu X.-D."/>
            <person name="Liao X.-Y."/>
            <person name="Jiang Y.-T."/>
            <person name="Yu X."/>
            <person name="Hao Y."/>
            <person name="Huang J."/>
            <person name="Zhao X.-W."/>
            <person name="Ke S."/>
            <person name="Chen Y.-Y."/>
            <person name="Wu W.-L."/>
            <person name="Hsu J.-L."/>
            <person name="Lin Y.-F."/>
            <person name="Huang M.-D."/>
            <person name="Li C.-Y."/>
            <person name="Huang L."/>
            <person name="Wang Z.-W."/>
            <person name="Zhao X."/>
            <person name="Zhong W.-Y."/>
            <person name="Peng D.-H."/>
            <person name="Ahmad S."/>
            <person name="Lan S."/>
            <person name="Zhang J.-S."/>
            <person name="Tsai W.-C."/>
            <person name="Van De Peer Y."/>
            <person name="Liu Z.-J."/>
        </authorList>
    </citation>
    <scope>NUCLEOTIDE SEQUENCE</scope>
    <source>
        <strain evidence="7">CP</strain>
        <tissue evidence="7">Leaves</tissue>
    </source>
</reference>
<dbReference type="PANTHER" id="PTHR48059:SF30">
    <property type="entry name" value="OS06G0587000 PROTEIN"/>
    <property type="match status" value="1"/>
</dbReference>
<dbReference type="PANTHER" id="PTHR48059">
    <property type="entry name" value="POLYGALACTURONASE INHIBITOR 1"/>
    <property type="match status" value="1"/>
</dbReference>
<keyword evidence="8" id="KW-1185">Reference proteome</keyword>
<dbReference type="InterPro" id="IPR051848">
    <property type="entry name" value="PGIP"/>
</dbReference>
<feature type="compositionally biased region" description="Low complexity" evidence="4">
    <location>
        <begin position="149"/>
        <end position="161"/>
    </location>
</feature>
<dbReference type="Gene3D" id="3.80.10.10">
    <property type="entry name" value="Ribonuclease Inhibitor"/>
    <property type="match status" value="1"/>
</dbReference>
<comment type="caution">
    <text evidence="7">The sequence shown here is derived from an EMBL/GenBank/DDBJ whole genome shotgun (WGS) entry which is preliminary data.</text>
</comment>
<dbReference type="Pfam" id="PF08263">
    <property type="entry name" value="LRRNT_2"/>
    <property type="match status" value="1"/>
</dbReference>
<evidence type="ECO:0000259" key="6">
    <source>
        <dbReference type="Pfam" id="PF08263"/>
    </source>
</evidence>
<evidence type="ECO:0000256" key="2">
    <source>
        <dbReference type="ARBA" id="ARBA00022614"/>
    </source>
</evidence>
<accession>A0AAV9E484</accession>
<keyword evidence="7" id="KW-0418">Kinase</keyword>
<keyword evidence="3" id="KW-0677">Repeat</keyword>
<comment type="subcellular location">
    <subcellularLocation>
        <location evidence="1">Cell envelope</location>
    </subcellularLocation>
</comment>
<feature type="chain" id="PRO_5043474202" evidence="5">
    <location>
        <begin position="21"/>
        <end position="202"/>
    </location>
</feature>
<keyword evidence="5" id="KW-0732">Signal</keyword>
<dbReference type="SUPFAM" id="SSF52058">
    <property type="entry name" value="L domain-like"/>
    <property type="match status" value="1"/>
</dbReference>
<evidence type="ECO:0000256" key="4">
    <source>
        <dbReference type="SAM" id="MobiDB-lite"/>
    </source>
</evidence>
<feature type="domain" description="Leucine-rich repeat-containing N-terminal plant-type" evidence="6">
    <location>
        <begin position="24"/>
        <end position="65"/>
    </location>
</feature>
<keyword evidence="2" id="KW-0433">Leucine-rich repeat</keyword>
<gene>
    <name evidence="7" type="ORF">QJS10_CPA10g01686</name>
</gene>
<dbReference type="AlphaFoldDB" id="A0AAV9E484"/>
<dbReference type="InterPro" id="IPR013210">
    <property type="entry name" value="LRR_N_plant-typ"/>
</dbReference>
<feature type="region of interest" description="Disordered" evidence="4">
    <location>
        <begin position="145"/>
        <end position="164"/>
    </location>
</feature>
<evidence type="ECO:0000256" key="1">
    <source>
        <dbReference type="ARBA" id="ARBA00004196"/>
    </source>
</evidence>
<sequence>MKTREQLLLLILYLLPSSSALVVEDEVKCLQGIQESLSNPQGSLSSWTFENKSVGFICSFSGVSCLNDRENRVIRLQLPSVSLSGPIPSSLQFCSSMTNLDFSRNSLSGSIPSSICDWLPYLVTASTSTRSFLMGILSRGRYRAPSPGPTTWGPSPSPITSYPARSPTSAPAWVSTALRLMETLGSVARRSRNAEEVSEHRV</sequence>
<dbReference type="GO" id="GO:0016301">
    <property type="term" value="F:kinase activity"/>
    <property type="evidence" value="ECO:0007669"/>
    <property type="project" value="UniProtKB-KW"/>
</dbReference>
<organism evidence="7 8">
    <name type="scientific">Acorus calamus</name>
    <name type="common">Sweet flag</name>
    <dbReference type="NCBI Taxonomy" id="4465"/>
    <lineage>
        <taxon>Eukaryota</taxon>
        <taxon>Viridiplantae</taxon>
        <taxon>Streptophyta</taxon>
        <taxon>Embryophyta</taxon>
        <taxon>Tracheophyta</taxon>
        <taxon>Spermatophyta</taxon>
        <taxon>Magnoliopsida</taxon>
        <taxon>Liliopsida</taxon>
        <taxon>Acoraceae</taxon>
        <taxon>Acorus</taxon>
    </lineage>
</organism>
<name>A0AAV9E484_ACOCL</name>